<protein>
    <submittedName>
        <fullName evidence="1">Uncharacterized protein</fullName>
    </submittedName>
</protein>
<comment type="caution">
    <text evidence="1">The sequence shown here is derived from an EMBL/GenBank/DDBJ whole genome shotgun (WGS) entry which is preliminary data.</text>
</comment>
<evidence type="ECO:0000313" key="2">
    <source>
        <dbReference type="Proteomes" id="UP001234202"/>
    </source>
</evidence>
<name>A0ACC2XL06_9TREE</name>
<evidence type="ECO:0000313" key="1">
    <source>
        <dbReference type="EMBL" id="KAJ9124673.1"/>
    </source>
</evidence>
<proteinExistence type="predicted"/>
<accession>A0ACC2XL06</accession>
<keyword evidence="2" id="KW-1185">Reference proteome</keyword>
<organism evidence="1 2">
    <name type="scientific">Naganishia onofrii</name>
    <dbReference type="NCBI Taxonomy" id="1851511"/>
    <lineage>
        <taxon>Eukaryota</taxon>
        <taxon>Fungi</taxon>
        <taxon>Dikarya</taxon>
        <taxon>Basidiomycota</taxon>
        <taxon>Agaricomycotina</taxon>
        <taxon>Tremellomycetes</taxon>
        <taxon>Filobasidiales</taxon>
        <taxon>Filobasidiaceae</taxon>
        <taxon>Naganishia</taxon>
    </lineage>
</organism>
<reference evidence="1" key="1">
    <citation type="submission" date="2023-04" db="EMBL/GenBank/DDBJ databases">
        <title>Draft Genome sequencing of Naganishia species isolated from polar environments using Oxford Nanopore Technology.</title>
        <authorList>
            <person name="Leo P."/>
            <person name="Venkateswaran K."/>
        </authorList>
    </citation>
    <scope>NUCLEOTIDE SEQUENCE</scope>
    <source>
        <strain evidence="1">DBVPG 5303</strain>
    </source>
</reference>
<dbReference type="EMBL" id="JASBWV010000009">
    <property type="protein sequence ID" value="KAJ9124673.1"/>
    <property type="molecule type" value="Genomic_DNA"/>
</dbReference>
<dbReference type="Proteomes" id="UP001234202">
    <property type="component" value="Unassembled WGS sequence"/>
</dbReference>
<sequence>MKPPSSISRSVSPSQPTPHRPPSSTSPKVKHEPSPSPPLRSVSPECKVSPRTAKTQSKAKSPPSSTDPRDIDYRQQPDMYRILRGEMNVFKTQPYSNDLKGLWRYKDEPTAKRSAGDLWKKFEEYRLTFGSWYNSDQGDFIGMDVTRKFIQMGRTRSLRYALRPGGRKYDKTTGVEMARTGKVADEGKLKGAQVFEAFLKRVEADEVYVEAKSRWKKEVEGKK</sequence>
<gene>
    <name evidence="1" type="ORF">QFC24_003040</name>
</gene>